<dbReference type="Gene3D" id="3.30.565.10">
    <property type="entry name" value="Histidine kinase-like ATPase, C-terminal domain"/>
    <property type="match status" value="1"/>
</dbReference>
<evidence type="ECO:0000256" key="1">
    <source>
        <dbReference type="ARBA" id="ARBA00022527"/>
    </source>
</evidence>
<gene>
    <name evidence="3" type="ORF">LCGC14_0796730</name>
</gene>
<dbReference type="InterPro" id="IPR036890">
    <property type="entry name" value="HATPase_C_sf"/>
</dbReference>
<evidence type="ECO:0000313" key="3">
    <source>
        <dbReference type="EMBL" id="KKN34126.1"/>
    </source>
</evidence>
<dbReference type="InterPro" id="IPR003594">
    <property type="entry name" value="HATPase_dom"/>
</dbReference>
<protein>
    <recommendedName>
        <fullName evidence="2">Histidine kinase/HSP90-like ATPase domain-containing protein</fullName>
    </recommendedName>
</protein>
<dbReference type="PANTHER" id="PTHR35526:SF3">
    <property type="entry name" value="ANTI-SIGMA-F FACTOR RSBW"/>
    <property type="match status" value="1"/>
</dbReference>
<comment type="caution">
    <text evidence="3">The sequence shown here is derived from an EMBL/GenBank/DDBJ whole genome shotgun (WGS) entry which is preliminary data.</text>
</comment>
<dbReference type="SUPFAM" id="SSF55874">
    <property type="entry name" value="ATPase domain of HSP90 chaperone/DNA topoisomerase II/histidine kinase"/>
    <property type="match status" value="1"/>
</dbReference>
<dbReference type="AlphaFoldDB" id="A0A0F9SAU9"/>
<dbReference type="Pfam" id="PF13581">
    <property type="entry name" value="HATPase_c_2"/>
    <property type="match status" value="1"/>
</dbReference>
<keyword evidence="1" id="KW-0418">Kinase</keyword>
<proteinExistence type="predicted"/>
<keyword evidence="1" id="KW-0808">Transferase</keyword>
<name>A0A0F9SAU9_9ZZZZ</name>
<dbReference type="CDD" id="cd16936">
    <property type="entry name" value="HATPase_RsbW-like"/>
    <property type="match status" value="1"/>
</dbReference>
<feature type="domain" description="Histidine kinase/HSP90-like ATPase" evidence="2">
    <location>
        <begin position="8"/>
        <end position="120"/>
    </location>
</feature>
<reference evidence="3" key="1">
    <citation type="journal article" date="2015" name="Nature">
        <title>Complex archaea that bridge the gap between prokaryotes and eukaryotes.</title>
        <authorList>
            <person name="Spang A."/>
            <person name="Saw J.H."/>
            <person name="Jorgensen S.L."/>
            <person name="Zaremba-Niedzwiedzka K."/>
            <person name="Martijn J."/>
            <person name="Lind A.E."/>
            <person name="van Eijk R."/>
            <person name="Schleper C."/>
            <person name="Guy L."/>
            <person name="Ettema T.J."/>
        </authorList>
    </citation>
    <scope>NUCLEOTIDE SEQUENCE</scope>
</reference>
<evidence type="ECO:0000259" key="2">
    <source>
        <dbReference type="Pfam" id="PF13581"/>
    </source>
</evidence>
<dbReference type="GO" id="GO:0004674">
    <property type="term" value="F:protein serine/threonine kinase activity"/>
    <property type="evidence" value="ECO:0007669"/>
    <property type="project" value="UniProtKB-KW"/>
</dbReference>
<accession>A0A0F9SAU9</accession>
<dbReference type="PANTHER" id="PTHR35526">
    <property type="entry name" value="ANTI-SIGMA-F FACTOR RSBW-RELATED"/>
    <property type="match status" value="1"/>
</dbReference>
<organism evidence="3">
    <name type="scientific">marine sediment metagenome</name>
    <dbReference type="NCBI Taxonomy" id="412755"/>
    <lineage>
        <taxon>unclassified sequences</taxon>
        <taxon>metagenomes</taxon>
        <taxon>ecological metagenomes</taxon>
    </lineage>
</organism>
<sequence length="145" mass="16419">MKAKLVLEAKSKNVSLARDWAYETCRNFGIHGRRMIDVKTITSEIVTNVVRHAYHNRKKKNFVLKAKLVSRKLTLTIRDFGAGFDAHHGHSLHVGLMIVNSLADKVKIRSFGFGTQVKVVIFLRETEVDKVSSVTADLLRQVIPH</sequence>
<dbReference type="EMBL" id="LAZR01002126">
    <property type="protein sequence ID" value="KKN34126.1"/>
    <property type="molecule type" value="Genomic_DNA"/>
</dbReference>
<dbReference type="InterPro" id="IPR050267">
    <property type="entry name" value="Anti-sigma-factor_SerPK"/>
</dbReference>
<keyword evidence="1" id="KW-0723">Serine/threonine-protein kinase</keyword>